<dbReference type="GO" id="GO:0016829">
    <property type="term" value="F:lyase activity"/>
    <property type="evidence" value="ECO:0007669"/>
    <property type="project" value="UniProtKB-KW"/>
</dbReference>
<dbReference type="Pfam" id="PF02746">
    <property type="entry name" value="MR_MLE_N"/>
    <property type="match status" value="1"/>
</dbReference>
<dbReference type="InterPro" id="IPR036849">
    <property type="entry name" value="Enolase-like_C_sf"/>
</dbReference>
<feature type="non-terminal residue" evidence="3">
    <location>
        <position position="264"/>
    </location>
</feature>
<dbReference type="SFLD" id="SFLDG00179">
    <property type="entry name" value="mandelate_racemase"/>
    <property type="match status" value="1"/>
</dbReference>
<dbReference type="InterPro" id="IPR013341">
    <property type="entry name" value="Mandelate_racemase_N_dom"/>
</dbReference>
<proteinExistence type="predicted"/>
<accession>X0UB18</accession>
<feature type="domain" description="Mandelate racemase/muconate lactonizing enzyme C-terminal" evidence="2">
    <location>
        <begin position="53"/>
        <end position="160"/>
    </location>
</feature>
<dbReference type="Gene3D" id="3.30.390.10">
    <property type="entry name" value="Enolase-like, N-terminal domain"/>
    <property type="match status" value="1"/>
</dbReference>
<dbReference type="SUPFAM" id="SSF51604">
    <property type="entry name" value="Enolase C-terminal domain-like"/>
    <property type="match status" value="1"/>
</dbReference>
<dbReference type="PANTHER" id="PTHR48080">
    <property type="entry name" value="D-GALACTONATE DEHYDRATASE-RELATED"/>
    <property type="match status" value="1"/>
</dbReference>
<feature type="non-terminal residue" evidence="3">
    <location>
        <position position="1"/>
    </location>
</feature>
<dbReference type="Gene3D" id="3.20.20.120">
    <property type="entry name" value="Enolase-like C-terminal domain"/>
    <property type="match status" value="1"/>
</dbReference>
<dbReference type="InterPro" id="IPR034593">
    <property type="entry name" value="DgoD-like"/>
</dbReference>
<keyword evidence="1" id="KW-0456">Lyase</keyword>
<dbReference type="InterPro" id="IPR029017">
    <property type="entry name" value="Enolase-like_N"/>
</dbReference>
<dbReference type="SFLD" id="SFLDS00001">
    <property type="entry name" value="Enolase"/>
    <property type="match status" value="1"/>
</dbReference>
<comment type="caution">
    <text evidence="3">The sequence shown here is derived from an EMBL/GenBank/DDBJ whole genome shotgun (WGS) entry which is preliminary data.</text>
</comment>
<dbReference type="PROSITE" id="PS00908">
    <property type="entry name" value="MR_MLE_1"/>
    <property type="match status" value="1"/>
</dbReference>
<dbReference type="InterPro" id="IPR018110">
    <property type="entry name" value="Mandel_Rmase/mucon_lact_enz_CS"/>
</dbReference>
<dbReference type="CDD" id="cd03316">
    <property type="entry name" value="MR_like"/>
    <property type="match status" value="1"/>
</dbReference>
<evidence type="ECO:0000256" key="1">
    <source>
        <dbReference type="ARBA" id="ARBA00023239"/>
    </source>
</evidence>
<sequence length="264" mass="28924">AMDLHSAVSGIEIALWDIVGKALGRPVYDLLGGPVRPRIRLYANGWSGAAKTPDEYAKAAVRTVTERGFSALKFDPFPGPWRLYVEHEELEQAAAIVGAVREAVGPRVELLIEVHRRLAPMNAIRVAKLLEPFRPYWFEEPCPAENIAAIREVKDNTTIPVVTGEALYTRAAFRHVLEMRAADILNPDICNTGGILELVHIAAMAEPYYVAVSPHGWNSVAVGAAAAVHASAGMPNFLIYEYMVHVESFSRDIASRLLEPVGGY</sequence>
<evidence type="ECO:0000259" key="2">
    <source>
        <dbReference type="SMART" id="SM00922"/>
    </source>
</evidence>
<gene>
    <name evidence="3" type="ORF">S01H1_45789</name>
</gene>
<dbReference type="Pfam" id="PF13378">
    <property type="entry name" value="MR_MLE_C"/>
    <property type="match status" value="1"/>
</dbReference>
<dbReference type="EMBL" id="BARS01029284">
    <property type="protein sequence ID" value="GAG02760.1"/>
    <property type="molecule type" value="Genomic_DNA"/>
</dbReference>
<dbReference type="InterPro" id="IPR029065">
    <property type="entry name" value="Enolase_C-like"/>
</dbReference>
<dbReference type="GO" id="GO:0009063">
    <property type="term" value="P:amino acid catabolic process"/>
    <property type="evidence" value="ECO:0007669"/>
    <property type="project" value="InterPro"/>
</dbReference>
<evidence type="ECO:0000313" key="3">
    <source>
        <dbReference type="EMBL" id="GAG02760.1"/>
    </source>
</evidence>
<reference evidence="3" key="1">
    <citation type="journal article" date="2014" name="Front. Microbiol.">
        <title>High frequency of phylogenetically diverse reductive dehalogenase-homologous genes in deep subseafloor sedimentary metagenomes.</title>
        <authorList>
            <person name="Kawai M."/>
            <person name="Futagami T."/>
            <person name="Toyoda A."/>
            <person name="Takaki Y."/>
            <person name="Nishi S."/>
            <person name="Hori S."/>
            <person name="Arai W."/>
            <person name="Tsubouchi T."/>
            <person name="Morono Y."/>
            <person name="Uchiyama I."/>
            <person name="Ito T."/>
            <person name="Fujiyama A."/>
            <person name="Inagaki F."/>
            <person name="Takami H."/>
        </authorList>
    </citation>
    <scope>NUCLEOTIDE SEQUENCE</scope>
    <source>
        <strain evidence="3">Expedition CK06-06</strain>
    </source>
</reference>
<organism evidence="3">
    <name type="scientific">marine sediment metagenome</name>
    <dbReference type="NCBI Taxonomy" id="412755"/>
    <lineage>
        <taxon>unclassified sequences</taxon>
        <taxon>metagenomes</taxon>
        <taxon>ecological metagenomes</taxon>
    </lineage>
</organism>
<dbReference type="InterPro" id="IPR013342">
    <property type="entry name" value="Mandelate_racemase_C"/>
</dbReference>
<dbReference type="SMART" id="SM00922">
    <property type="entry name" value="MR_MLE"/>
    <property type="match status" value="1"/>
</dbReference>
<protein>
    <recommendedName>
        <fullName evidence="2">Mandelate racemase/muconate lactonizing enzyme C-terminal domain-containing protein</fullName>
    </recommendedName>
</protein>
<dbReference type="PANTHER" id="PTHR48080:SF2">
    <property type="entry name" value="D-GALACTONATE DEHYDRATASE"/>
    <property type="match status" value="1"/>
</dbReference>
<dbReference type="AlphaFoldDB" id="X0UB18"/>
<name>X0UB18_9ZZZZ</name>